<evidence type="ECO:0000259" key="4">
    <source>
        <dbReference type="PROSITE" id="PS50949"/>
    </source>
</evidence>
<keyword evidence="6" id="KW-1185">Reference proteome</keyword>
<name>A0A411YB99_9ACTN</name>
<keyword evidence="2" id="KW-0238">DNA-binding</keyword>
<organism evidence="5 6">
    <name type="scientific">Egibacter rhizosphaerae</name>
    <dbReference type="NCBI Taxonomy" id="1670831"/>
    <lineage>
        <taxon>Bacteria</taxon>
        <taxon>Bacillati</taxon>
        <taxon>Actinomycetota</taxon>
        <taxon>Nitriliruptoria</taxon>
        <taxon>Egibacterales</taxon>
        <taxon>Egibacteraceae</taxon>
        <taxon>Egibacter</taxon>
    </lineage>
</organism>
<dbReference type="InterPro" id="IPR036390">
    <property type="entry name" value="WH_DNA-bd_sf"/>
</dbReference>
<reference evidence="5 6" key="1">
    <citation type="submission" date="2019-01" db="EMBL/GenBank/DDBJ databases">
        <title>Egibacter rhizosphaerae EGI 80759T.</title>
        <authorList>
            <person name="Chen D.-D."/>
            <person name="Tian Y."/>
            <person name="Jiao J.-Y."/>
            <person name="Zhang X.-T."/>
            <person name="Zhang Y.-G."/>
            <person name="Zhang Y."/>
            <person name="Xiao M."/>
            <person name="Shu W.-S."/>
            <person name="Li W.-J."/>
        </authorList>
    </citation>
    <scope>NUCLEOTIDE SEQUENCE [LARGE SCALE GENOMIC DNA]</scope>
    <source>
        <strain evidence="5 6">EGI 80759</strain>
    </source>
</reference>
<feature type="domain" description="HTH gntR-type" evidence="4">
    <location>
        <begin position="16"/>
        <end position="88"/>
    </location>
</feature>
<dbReference type="KEGG" id="erz:ER308_02420"/>
<dbReference type="PRINTS" id="PR00035">
    <property type="entry name" value="HTHGNTR"/>
</dbReference>
<dbReference type="SMART" id="SM00345">
    <property type="entry name" value="HTH_GNTR"/>
    <property type="match status" value="1"/>
</dbReference>
<dbReference type="InterPro" id="IPR000524">
    <property type="entry name" value="Tscrpt_reg_HTH_GntR"/>
</dbReference>
<evidence type="ECO:0000256" key="2">
    <source>
        <dbReference type="ARBA" id="ARBA00023125"/>
    </source>
</evidence>
<dbReference type="PANTHER" id="PTHR43537">
    <property type="entry name" value="TRANSCRIPTIONAL REGULATOR, GNTR FAMILY"/>
    <property type="match status" value="1"/>
</dbReference>
<proteinExistence type="predicted"/>
<dbReference type="SUPFAM" id="SSF48008">
    <property type="entry name" value="GntR ligand-binding domain-like"/>
    <property type="match status" value="1"/>
</dbReference>
<accession>A0A411YB99</accession>
<evidence type="ECO:0000256" key="1">
    <source>
        <dbReference type="ARBA" id="ARBA00023015"/>
    </source>
</evidence>
<protein>
    <submittedName>
        <fullName evidence="5">FadR family transcriptional regulator</fullName>
    </submittedName>
</protein>
<dbReference type="Pfam" id="PF07729">
    <property type="entry name" value="FCD"/>
    <property type="match status" value="1"/>
</dbReference>
<dbReference type="Gene3D" id="1.10.10.10">
    <property type="entry name" value="Winged helix-like DNA-binding domain superfamily/Winged helix DNA-binding domain"/>
    <property type="match status" value="1"/>
</dbReference>
<dbReference type="InterPro" id="IPR011711">
    <property type="entry name" value="GntR_C"/>
</dbReference>
<dbReference type="GO" id="GO:0003700">
    <property type="term" value="F:DNA-binding transcription factor activity"/>
    <property type="evidence" value="ECO:0007669"/>
    <property type="project" value="InterPro"/>
</dbReference>
<dbReference type="SUPFAM" id="SSF46785">
    <property type="entry name" value="Winged helix' DNA-binding domain"/>
    <property type="match status" value="1"/>
</dbReference>
<dbReference type="PROSITE" id="PS50949">
    <property type="entry name" value="HTH_GNTR"/>
    <property type="match status" value="1"/>
</dbReference>
<dbReference type="CDD" id="cd07377">
    <property type="entry name" value="WHTH_GntR"/>
    <property type="match status" value="1"/>
</dbReference>
<dbReference type="EMBL" id="CP036402">
    <property type="protein sequence ID" value="QBI18533.1"/>
    <property type="molecule type" value="Genomic_DNA"/>
</dbReference>
<dbReference type="PANTHER" id="PTHR43537:SF5">
    <property type="entry name" value="UXU OPERON TRANSCRIPTIONAL REGULATOR"/>
    <property type="match status" value="1"/>
</dbReference>
<dbReference type="OrthoDB" id="3192286at2"/>
<dbReference type="RefSeq" id="WP_131153531.1">
    <property type="nucleotide sequence ID" value="NZ_CP036402.1"/>
</dbReference>
<dbReference type="SMART" id="SM00895">
    <property type="entry name" value="FCD"/>
    <property type="match status" value="1"/>
</dbReference>
<evidence type="ECO:0000313" key="6">
    <source>
        <dbReference type="Proteomes" id="UP000291469"/>
    </source>
</evidence>
<dbReference type="InterPro" id="IPR008920">
    <property type="entry name" value="TF_FadR/GntR_C"/>
</dbReference>
<dbReference type="GO" id="GO:0003677">
    <property type="term" value="F:DNA binding"/>
    <property type="evidence" value="ECO:0007669"/>
    <property type="project" value="UniProtKB-KW"/>
</dbReference>
<dbReference type="Proteomes" id="UP000291469">
    <property type="component" value="Chromosome"/>
</dbReference>
<keyword evidence="3" id="KW-0804">Transcription</keyword>
<evidence type="ECO:0000256" key="3">
    <source>
        <dbReference type="ARBA" id="ARBA00023163"/>
    </source>
</evidence>
<gene>
    <name evidence="5" type="ORF">ER308_02420</name>
</gene>
<keyword evidence="1" id="KW-0805">Transcription regulation</keyword>
<dbReference type="Gene3D" id="1.20.120.530">
    <property type="entry name" value="GntR ligand-binding domain-like"/>
    <property type="match status" value="1"/>
</dbReference>
<dbReference type="AlphaFoldDB" id="A0A411YB99"/>
<evidence type="ECO:0000313" key="5">
    <source>
        <dbReference type="EMBL" id="QBI18533.1"/>
    </source>
</evidence>
<sequence>MQEPSSELHLRPVERRRAYQEVVAQIQQEILAGRLRSGDRLPGERQLSEMLGVSRSSVREALRVLETLDIVRARTGTGPESGSIIVGEAGGTMGGVLLMHAALDHFSLEDVVNVRVALEGQAVRAAAQLRDDEQLASLEKLVHRMESGDLGPEEFLELDSSFHVVIAQASGNRLTGYVMQSLRQLIEHWLGQLLLPHPGWPELRTALASEHREVFEAIRDGDGERGAEILTEHIRKAYERVKR</sequence>
<dbReference type="Pfam" id="PF00392">
    <property type="entry name" value="GntR"/>
    <property type="match status" value="1"/>
</dbReference>
<dbReference type="InterPro" id="IPR036388">
    <property type="entry name" value="WH-like_DNA-bd_sf"/>
</dbReference>